<keyword evidence="2" id="KW-0378">Hydrolase</keyword>
<organism evidence="2 3">
    <name type="scientific">Hydrocarboniclastica marina</name>
    <dbReference type="NCBI Taxonomy" id="2259620"/>
    <lineage>
        <taxon>Bacteria</taxon>
        <taxon>Pseudomonadati</taxon>
        <taxon>Pseudomonadota</taxon>
        <taxon>Gammaproteobacteria</taxon>
        <taxon>Alteromonadales</taxon>
        <taxon>Alteromonadaceae</taxon>
        <taxon>Hydrocarboniclastica</taxon>
    </lineage>
</organism>
<dbReference type="Proteomes" id="UP000298049">
    <property type="component" value="Chromosome"/>
</dbReference>
<dbReference type="InterPro" id="IPR051044">
    <property type="entry name" value="MAG_DAG_Lipase"/>
</dbReference>
<proteinExistence type="predicted"/>
<dbReference type="GO" id="GO:0016787">
    <property type="term" value="F:hydrolase activity"/>
    <property type="evidence" value="ECO:0007669"/>
    <property type="project" value="UniProtKB-KW"/>
</dbReference>
<dbReference type="KEGG" id="hmi:soil367_12425"/>
<dbReference type="PRINTS" id="PR00111">
    <property type="entry name" value="ABHYDROLASE"/>
</dbReference>
<dbReference type="InterPro" id="IPR000073">
    <property type="entry name" value="AB_hydrolase_1"/>
</dbReference>
<accession>A0A4P7XLT1</accession>
<dbReference type="PANTHER" id="PTHR11614">
    <property type="entry name" value="PHOSPHOLIPASE-RELATED"/>
    <property type="match status" value="1"/>
</dbReference>
<dbReference type="InterPro" id="IPR022742">
    <property type="entry name" value="Hydrolase_4"/>
</dbReference>
<sequence length="348" mass="38565">MYWRFPSSRIPRPAWSRDALANRLPPFLPVPQPVTDPELQAYCQFYGLDLEHRFAGVEHRLGVLASGGFRIAVHEYLQPGHGGTVFVLHGYFDHAGLYARLFADLLGRGFNIVCYDLPGHGLSSGEAAAIRDFADYQQVLASVLDAGRGHLPGPWHAIGQSTGGAVLIDFLLSGGFDRHSSPFKEVVLLAPLVRPMGWSAARVLHALLRPFRSTWKRAFTRNSGNQRFLQFLKDEDPLQSRVLSVTWVSALKAWIPWVEQAAPIAMDVTVIQGQRDKTVDWPYNLGVIRDKFPGSRVCILPEGHHHLVNEKQPLLDELFGLIADALAGDSLPGNAEARTRTTPIGETE</sequence>
<keyword evidence="3" id="KW-1185">Reference proteome</keyword>
<evidence type="ECO:0000313" key="3">
    <source>
        <dbReference type="Proteomes" id="UP000298049"/>
    </source>
</evidence>
<evidence type="ECO:0000259" key="1">
    <source>
        <dbReference type="Pfam" id="PF12146"/>
    </source>
</evidence>
<dbReference type="OrthoDB" id="5614837at2"/>
<dbReference type="EMBL" id="CP031093">
    <property type="protein sequence ID" value="QCF27925.1"/>
    <property type="molecule type" value="Genomic_DNA"/>
</dbReference>
<protein>
    <submittedName>
        <fullName evidence="2">Alpha/beta hydrolase</fullName>
    </submittedName>
</protein>
<feature type="domain" description="Serine aminopeptidase S33" evidence="1">
    <location>
        <begin position="83"/>
        <end position="312"/>
    </location>
</feature>
<name>A0A4P7XLT1_9ALTE</name>
<reference evidence="2 3" key="1">
    <citation type="submission" date="2018-07" db="EMBL/GenBank/DDBJ databases">
        <title>Marsedoiliclastica nanhaica gen. nov. sp. nov., a novel marine hydrocarbonoclastic bacterium isolated from an in-situ enriched hydrocarbon-degrading consortium in deep-sea sediment.</title>
        <authorList>
            <person name="Dong C."/>
            <person name="Ma T."/>
            <person name="Liu R."/>
            <person name="Shao Z."/>
        </authorList>
    </citation>
    <scope>NUCLEOTIDE SEQUENCE [LARGE SCALE GENOMIC DNA]</scope>
    <source>
        <strain evidence="3">soil36-7</strain>
    </source>
</reference>
<gene>
    <name evidence="2" type="ORF">soil367_12425</name>
</gene>
<dbReference type="Pfam" id="PF12146">
    <property type="entry name" value="Hydrolase_4"/>
    <property type="match status" value="1"/>
</dbReference>
<dbReference type="SUPFAM" id="SSF53474">
    <property type="entry name" value="alpha/beta-Hydrolases"/>
    <property type="match status" value="1"/>
</dbReference>
<dbReference type="InterPro" id="IPR029058">
    <property type="entry name" value="AB_hydrolase_fold"/>
</dbReference>
<dbReference type="AlphaFoldDB" id="A0A4P7XLT1"/>
<evidence type="ECO:0000313" key="2">
    <source>
        <dbReference type="EMBL" id="QCF27925.1"/>
    </source>
</evidence>
<dbReference type="Gene3D" id="3.40.50.1820">
    <property type="entry name" value="alpha/beta hydrolase"/>
    <property type="match status" value="1"/>
</dbReference>